<evidence type="ECO:0000256" key="1">
    <source>
        <dbReference type="SAM" id="MobiDB-lite"/>
    </source>
</evidence>
<feature type="signal peptide" evidence="2">
    <location>
        <begin position="1"/>
        <end position="22"/>
    </location>
</feature>
<keyword evidence="4" id="KW-1185">Reference proteome</keyword>
<evidence type="ECO:0000313" key="3">
    <source>
        <dbReference type="EMBL" id="MBA1376197.1"/>
    </source>
</evidence>
<accession>A0A7V8RGT2</accession>
<feature type="compositionally biased region" description="Basic and acidic residues" evidence="1">
    <location>
        <begin position="49"/>
        <end position="78"/>
    </location>
</feature>
<feature type="chain" id="PRO_5031245298" description="Lipoprotein" evidence="2">
    <location>
        <begin position="23"/>
        <end position="103"/>
    </location>
</feature>
<organism evidence="3 4">
    <name type="scientific">Sphingomonas ursincola</name>
    <dbReference type="NCBI Taxonomy" id="56361"/>
    <lineage>
        <taxon>Bacteria</taxon>
        <taxon>Pseudomonadati</taxon>
        <taxon>Pseudomonadota</taxon>
        <taxon>Alphaproteobacteria</taxon>
        <taxon>Sphingomonadales</taxon>
        <taxon>Sphingomonadaceae</taxon>
        <taxon>Sphingomonas</taxon>
    </lineage>
</organism>
<evidence type="ECO:0000313" key="4">
    <source>
        <dbReference type="Proteomes" id="UP000589292"/>
    </source>
</evidence>
<keyword evidence="2" id="KW-0732">Signal</keyword>
<gene>
    <name evidence="3" type="ORF">FG486_17785</name>
</gene>
<dbReference type="RefSeq" id="WP_066284244.1">
    <property type="nucleotide sequence ID" value="NZ_BAAAGB010000002.1"/>
</dbReference>
<evidence type="ECO:0000256" key="2">
    <source>
        <dbReference type="SAM" id="SignalP"/>
    </source>
</evidence>
<evidence type="ECO:0008006" key="5">
    <source>
        <dbReference type="Google" id="ProtNLM"/>
    </source>
</evidence>
<sequence>MKISLGLALIAPLALTGCIASAVGTVVTAPVKIVSKGVDLATTSQSEADENRGRAMRKAEERLGKLQRQRDKALRKCDDGDDDACEQARDIQEQIDEERDRVM</sequence>
<reference evidence="3 4" key="1">
    <citation type="journal article" date="1994" name="Int. J. Syst. Bacteriol.">
        <title>Phylogenetic positions of novel aerobic, bacteriochlorophyll a-containing bacteria and description of Roseococcus thiosulfatophilus gen. nov., sp. nov., Erythromicrobium ramosum gen. nov., sp. nov., and Erythrobacter litoralis sp. nov.</title>
        <authorList>
            <person name="Yurkov V."/>
            <person name="Stackebrandt E."/>
            <person name="Holmes A."/>
            <person name="Fuerst J.A."/>
            <person name="Hugenholtz P."/>
            <person name="Golecki J."/>
            <person name="Gad'on N."/>
            <person name="Gorlenko V.M."/>
            <person name="Kompantseva E.I."/>
            <person name="Drews G."/>
        </authorList>
    </citation>
    <scope>NUCLEOTIDE SEQUENCE [LARGE SCALE GENOMIC DNA]</scope>
    <source>
        <strain evidence="3 4">KR-99</strain>
    </source>
</reference>
<comment type="caution">
    <text evidence="3">The sequence shown here is derived from an EMBL/GenBank/DDBJ whole genome shotgun (WGS) entry which is preliminary data.</text>
</comment>
<dbReference type="PROSITE" id="PS51257">
    <property type="entry name" value="PROKAR_LIPOPROTEIN"/>
    <property type="match status" value="1"/>
</dbReference>
<dbReference type="AlphaFoldDB" id="A0A7V8RGT2"/>
<proteinExistence type="predicted"/>
<name>A0A7V8RGT2_9SPHN</name>
<dbReference type="Proteomes" id="UP000589292">
    <property type="component" value="Unassembled WGS sequence"/>
</dbReference>
<feature type="region of interest" description="Disordered" evidence="1">
    <location>
        <begin position="38"/>
        <end position="86"/>
    </location>
</feature>
<protein>
    <recommendedName>
        <fullName evidence="5">Lipoprotein</fullName>
    </recommendedName>
</protein>
<dbReference type="EMBL" id="VDES01000005">
    <property type="protein sequence ID" value="MBA1376197.1"/>
    <property type="molecule type" value="Genomic_DNA"/>
</dbReference>